<dbReference type="EMBL" id="CM042009">
    <property type="protein sequence ID" value="KAI3792433.1"/>
    <property type="molecule type" value="Genomic_DNA"/>
</dbReference>
<reference evidence="1 2" key="2">
    <citation type="journal article" date="2022" name="Mol. Ecol. Resour.">
        <title>The genomes of chicory, endive, great burdock and yacon provide insights into Asteraceae paleo-polyploidization history and plant inulin production.</title>
        <authorList>
            <person name="Fan W."/>
            <person name="Wang S."/>
            <person name="Wang H."/>
            <person name="Wang A."/>
            <person name="Jiang F."/>
            <person name="Liu H."/>
            <person name="Zhao H."/>
            <person name="Xu D."/>
            <person name="Zhang Y."/>
        </authorList>
    </citation>
    <scope>NUCLEOTIDE SEQUENCE [LARGE SCALE GENOMIC DNA]</scope>
    <source>
        <strain evidence="2">cv. Punajuju</strain>
        <tissue evidence="1">Leaves</tissue>
    </source>
</reference>
<gene>
    <name evidence="1" type="ORF">L2E82_06313</name>
</gene>
<comment type="caution">
    <text evidence="1">The sequence shown here is derived from an EMBL/GenBank/DDBJ whole genome shotgun (WGS) entry which is preliminary data.</text>
</comment>
<evidence type="ECO:0000313" key="2">
    <source>
        <dbReference type="Proteomes" id="UP001055811"/>
    </source>
</evidence>
<accession>A0ACB9HAF6</accession>
<reference evidence="2" key="1">
    <citation type="journal article" date="2022" name="Mol. Ecol. Resour.">
        <title>The genomes of chicory, endive, great burdock and yacon provide insights into Asteraceae palaeo-polyploidization history and plant inulin production.</title>
        <authorList>
            <person name="Fan W."/>
            <person name="Wang S."/>
            <person name="Wang H."/>
            <person name="Wang A."/>
            <person name="Jiang F."/>
            <person name="Liu H."/>
            <person name="Zhao H."/>
            <person name="Xu D."/>
            <person name="Zhang Y."/>
        </authorList>
    </citation>
    <scope>NUCLEOTIDE SEQUENCE [LARGE SCALE GENOMIC DNA]</scope>
    <source>
        <strain evidence="2">cv. Punajuju</strain>
    </source>
</reference>
<organism evidence="1 2">
    <name type="scientific">Cichorium intybus</name>
    <name type="common">Chicory</name>
    <dbReference type="NCBI Taxonomy" id="13427"/>
    <lineage>
        <taxon>Eukaryota</taxon>
        <taxon>Viridiplantae</taxon>
        <taxon>Streptophyta</taxon>
        <taxon>Embryophyta</taxon>
        <taxon>Tracheophyta</taxon>
        <taxon>Spermatophyta</taxon>
        <taxon>Magnoliopsida</taxon>
        <taxon>eudicotyledons</taxon>
        <taxon>Gunneridae</taxon>
        <taxon>Pentapetalae</taxon>
        <taxon>asterids</taxon>
        <taxon>campanulids</taxon>
        <taxon>Asterales</taxon>
        <taxon>Asteraceae</taxon>
        <taxon>Cichorioideae</taxon>
        <taxon>Cichorieae</taxon>
        <taxon>Cichoriinae</taxon>
        <taxon>Cichorium</taxon>
    </lineage>
</organism>
<sequence>MKLLYWVVAKYSFIDEFENSKNNYESSLSFLLCVLLWNHERDCEINIHTYIYMQLHVYGLYIERENPIISCISISLTSRHALFLSPLSISHSLTLLFAF</sequence>
<name>A0ACB9HAF6_CICIN</name>
<proteinExistence type="predicted"/>
<keyword evidence="2" id="KW-1185">Reference proteome</keyword>
<dbReference type="Proteomes" id="UP001055811">
    <property type="component" value="Linkage Group LG01"/>
</dbReference>
<evidence type="ECO:0000313" key="1">
    <source>
        <dbReference type="EMBL" id="KAI3792433.1"/>
    </source>
</evidence>
<protein>
    <submittedName>
        <fullName evidence="1">Uncharacterized protein</fullName>
    </submittedName>
</protein>